<protein>
    <submittedName>
        <fullName evidence="2">Uncharacterized protein</fullName>
    </submittedName>
</protein>
<dbReference type="RefSeq" id="WP_078396270.1">
    <property type="nucleotide sequence ID" value="NZ_CP016374.1"/>
</dbReference>
<evidence type="ECO:0000313" key="2">
    <source>
        <dbReference type="EMBL" id="AQX02205.1"/>
    </source>
</evidence>
<gene>
    <name evidence="2" type="ORF">BBD32_12390</name>
</gene>
<dbReference type="AlphaFoldDB" id="A0AAU8VGG1"/>
<organism evidence="2 3">
    <name type="scientific">Elizabethkingia anophelis</name>
    <dbReference type="NCBI Taxonomy" id="1117645"/>
    <lineage>
        <taxon>Bacteria</taxon>
        <taxon>Pseudomonadati</taxon>
        <taxon>Bacteroidota</taxon>
        <taxon>Flavobacteriia</taxon>
        <taxon>Flavobacteriales</taxon>
        <taxon>Weeksellaceae</taxon>
        <taxon>Elizabethkingia</taxon>
    </lineage>
</organism>
<dbReference type="Proteomes" id="UP000190848">
    <property type="component" value="Chromosome"/>
</dbReference>
<accession>A0AAU8VGG1</accession>
<evidence type="ECO:0000313" key="3">
    <source>
        <dbReference type="Proteomes" id="UP000190848"/>
    </source>
</evidence>
<evidence type="ECO:0000256" key="1">
    <source>
        <dbReference type="SAM" id="Coils"/>
    </source>
</evidence>
<reference evidence="2 3" key="1">
    <citation type="submission" date="2016-07" db="EMBL/GenBank/DDBJ databases">
        <title>Revisiting the taxonomy of the Elizabethkingia Genus using Whole-Genome Sequencing, Optical Mapping, and MALDI-TOF, along with proposal of three novel Elizabethkingia species: Elizabethkingia bruuniana sp. nov., Elizabethkingia ursingii sp. nov., and Elizabethkingia occulta sp. nov.</title>
        <authorList>
            <person name="Nicholson A.C."/>
        </authorList>
    </citation>
    <scope>NUCLEOTIDE SEQUENCE [LARGE SCALE GENOMIC DNA]</scope>
    <source>
        <strain evidence="2 3">F3201</strain>
    </source>
</reference>
<dbReference type="EMBL" id="CP016374">
    <property type="protein sequence ID" value="AQX02205.1"/>
    <property type="molecule type" value="Genomic_DNA"/>
</dbReference>
<keyword evidence="1" id="KW-0175">Coiled coil</keyword>
<sequence>METIISTKYYVVPDLKHQEAIALLNRIFSDPKNYNLQLDKDGIYGTDNDLSFKMYRFESKIIFEVIIDNIIFENISNQWVNSLERLEKLVEQLAREEDYLRINQARIKLKKYLRFIRYVQ</sequence>
<feature type="coiled-coil region" evidence="1">
    <location>
        <begin position="76"/>
        <end position="103"/>
    </location>
</feature>
<name>A0AAU8VGG1_9FLAO</name>
<proteinExistence type="predicted"/>